<protein>
    <submittedName>
        <fullName evidence="5">AraC family transcriptional regulator</fullName>
    </submittedName>
</protein>
<dbReference type="InterPro" id="IPR018062">
    <property type="entry name" value="HTH_AraC-typ_CS"/>
</dbReference>
<dbReference type="InterPro" id="IPR020449">
    <property type="entry name" value="Tscrpt_reg_AraC-type_HTH"/>
</dbReference>
<evidence type="ECO:0000256" key="1">
    <source>
        <dbReference type="ARBA" id="ARBA00023015"/>
    </source>
</evidence>
<dbReference type="SMART" id="SM00342">
    <property type="entry name" value="HTH_ARAC"/>
    <property type="match status" value="1"/>
</dbReference>
<dbReference type="SUPFAM" id="SSF46689">
    <property type="entry name" value="Homeodomain-like"/>
    <property type="match status" value="2"/>
</dbReference>
<dbReference type="Pfam" id="PF02311">
    <property type="entry name" value="AraC_binding"/>
    <property type="match status" value="1"/>
</dbReference>
<keyword evidence="2" id="KW-0238">DNA-binding</keyword>
<dbReference type="Proteomes" id="UP001145087">
    <property type="component" value="Unassembled WGS sequence"/>
</dbReference>
<dbReference type="InterPro" id="IPR037923">
    <property type="entry name" value="HTH-like"/>
</dbReference>
<proteinExistence type="predicted"/>
<dbReference type="GO" id="GO:0003700">
    <property type="term" value="F:DNA-binding transcription factor activity"/>
    <property type="evidence" value="ECO:0007669"/>
    <property type="project" value="InterPro"/>
</dbReference>
<dbReference type="Pfam" id="PF12833">
    <property type="entry name" value="HTH_18"/>
    <property type="match status" value="1"/>
</dbReference>
<dbReference type="InterPro" id="IPR009057">
    <property type="entry name" value="Homeodomain-like_sf"/>
</dbReference>
<dbReference type="AlphaFoldDB" id="A0A9X3J530"/>
<dbReference type="CDD" id="cd06986">
    <property type="entry name" value="cupin_MmsR-like_N"/>
    <property type="match status" value="1"/>
</dbReference>
<dbReference type="InterPro" id="IPR003313">
    <property type="entry name" value="AraC-bd"/>
</dbReference>
<keyword evidence="3" id="KW-0804">Transcription</keyword>
<dbReference type="Gene3D" id="1.10.10.60">
    <property type="entry name" value="Homeodomain-like"/>
    <property type="match status" value="2"/>
</dbReference>
<gene>
    <name evidence="5" type="ORF">OU798_06490</name>
</gene>
<feature type="domain" description="HTH araC/xylS-type" evidence="4">
    <location>
        <begin position="202"/>
        <end position="300"/>
    </location>
</feature>
<dbReference type="PROSITE" id="PS00041">
    <property type="entry name" value="HTH_ARAC_FAMILY_1"/>
    <property type="match status" value="1"/>
</dbReference>
<dbReference type="InterPro" id="IPR018060">
    <property type="entry name" value="HTH_AraC"/>
</dbReference>
<dbReference type="PANTHER" id="PTHR43280">
    <property type="entry name" value="ARAC-FAMILY TRANSCRIPTIONAL REGULATOR"/>
    <property type="match status" value="1"/>
</dbReference>
<dbReference type="PRINTS" id="PR00032">
    <property type="entry name" value="HTHARAC"/>
</dbReference>
<comment type="caution">
    <text evidence="5">The sequence shown here is derived from an EMBL/GenBank/DDBJ whole genome shotgun (WGS) entry which is preliminary data.</text>
</comment>
<dbReference type="PANTHER" id="PTHR43280:SF30">
    <property type="entry name" value="MMSAB OPERON REGULATORY PROTEIN"/>
    <property type="match status" value="1"/>
</dbReference>
<dbReference type="RefSeq" id="WP_343332313.1">
    <property type="nucleotide sequence ID" value="NZ_JAPOHD010000012.1"/>
</dbReference>
<name>A0A9X3J530_9BACT</name>
<dbReference type="GO" id="GO:0043565">
    <property type="term" value="F:sequence-specific DNA binding"/>
    <property type="evidence" value="ECO:0007669"/>
    <property type="project" value="InterPro"/>
</dbReference>
<evidence type="ECO:0000313" key="6">
    <source>
        <dbReference type="Proteomes" id="UP001145087"/>
    </source>
</evidence>
<accession>A0A9X3J530</accession>
<dbReference type="Gene3D" id="2.60.120.280">
    <property type="entry name" value="Regulatory protein AraC"/>
    <property type="match status" value="1"/>
</dbReference>
<evidence type="ECO:0000313" key="5">
    <source>
        <dbReference type="EMBL" id="MCY1719983.1"/>
    </source>
</evidence>
<keyword evidence="1" id="KW-0805">Transcription regulation</keyword>
<keyword evidence="6" id="KW-1185">Reference proteome</keyword>
<reference evidence="5" key="1">
    <citation type="submission" date="2022-11" db="EMBL/GenBank/DDBJ databases">
        <title>Marilongibacter aestuarii gen. nov., sp. nov., isolated from tidal flat sediment.</title>
        <authorList>
            <person name="Jiayan W."/>
        </authorList>
    </citation>
    <scope>NUCLEOTIDE SEQUENCE</scope>
    <source>
        <strain evidence="5">Z1-6</strain>
    </source>
</reference>
<sequence>MKKHTITKKPELVKKDRFFGDRSVVLSKKQLKSIKINPIINDLYISDIGFYPNAKNHFRIRRKGIEEHILMYCVDGSGFIQISDTVFQLLPNSFFIIPADSAHKYWSSENLPWSIYWLHFGGERSYYFKSFFDRIINIEQSNRSRIDDRLQLFNEILTALESGFSIENINYANMCLNSLLASFFYIETFRLVKGFHSPNKVDQSIIYMQKNINKSLTIKDLANNVQLSESHFSKIFRNKTGSSPLDYFINLKMQEAIRLLINQSLKIKEVAFKLGYSDPYYFTRIFSKHIGSSPGTFVKTSNPQS</sequence>
<dbReference type="EMBL" id="JAPOHD010000012">
    <property type="protein sequence ID" value="MCY1719983.1"/>
    <property type="molecule type" value="Genomic_DNA"/>
</dbReference>
<evidence type="ECO:0000256" key="3">
    <source>
        <dbReference type="ARBA" id="ARBA00023163"/>
    </source>
</evidence>
<dbReference type="PROSITE" id="PS01124">
    <property type="entry name" value="HTH_ARAC_FAMILY_2"/>
    <property type="match status" value="1"/>
</dbReference>
<dbReference type="SUPFAM" id="SSF51215">
    <property type="entry name" value="Regulatory protein AraC"/>
    <property type="match status" value="1"/>
</dbReference>
<evidence type="ECO:0000256" key="2">
    <source>
        <dbReference type="ARBA" id="ARBA00023125"/>
    </source>
</evidence>
<evidence type="ECO:0000259" key="4">
    <source>
        <dbReference type="PROSITE" id="PS01124"/>
    </source>
</evidence>
<organism evidence="5 6">
    <name type="scientific">Draconibacterium aestuarii</name>
    <dbReference type="NCBI Taxonomy" id="2998507"/>
    <lineage>
        <taxon>Bacteria</taxon>
        <taxon>Pseudomonadati</taxon>
        <taxon>Bacteroidota</taxon>
        <taxon>Bacteroidia</taxon>
        <taxon>Marinilabiliales</taxon>
        <taxon>Prolixibacteraceae</taxon>
        <taxon>Draconibacterium</taxon>
    </lineage>
</organism>